<reference evidence="2 3" key="1">
    <citation type="journal article" date="2021" name="BMC Genomics">
        <title>Datura genome reveals duplications of psychoactive alkaloid biosynthetic genes and high mutation rate following tissue culture.</title>
        <authorList>
            <person name="Rajewski A."/>
            <person name="Carter-House D."/>
            <person name="Stajich J."/>
            <person name="Litt A."/>
        </authorList>
    </citation>
    <scope>NUCLEOTIDE SEQUENCE [LARGE SCALE GENOMIC DNA]</scope>
    <source>
        <strain evidence="2">AR-01</strain>
    </source>
</reference>
<organism evidence="2 3">
    <name type="scientific">Datura stramonium</name>
    <name type="common">Jimsonweed</name>
    <name type="synonym">Common thornapple</name>
    <dbReference type="NCBI Taxonomy" id="4076"/>
    <lineage>
        <taxon>Eukaryota</taxon>
        <taxon>Viridiplantae</taxon>
        <taxon>Streptophyta</taxon>
        <taxon>Embryophyta</taxon>
        <taxon>Tracheophyta</taxon>
        <taxon>Spermatophyta</taxon>
        <taxon>Magnoliopsida</taxon>
        <taxon>eudicotyledons</taxon>
        <taxon>Gunneridae</taxon>
        <taxon>Pentapetalae</taxon>
        <taxon>asterids</taxon>
        <taxon>lamiids</taxon>
        <taxon>Solanales</taxon>
        <taxon>Solanaceae</taxon>
        <taxon>Solanoideae</taxon>
        <taxon>Datureae</taxon>
        <taxon>Datura</taxon>
    </lineage>
</organism>
<accession>A0ABS8VNQ2</accession>
<name>A0ABS8VNQ2_DATST</name>
<gene>
    <name evidence="2" type="ORF">HAX54_041214</name>
</gene>
<comment type="caution">
    <text evidence="2">The sequence shown here is derived from an EMBL/GenBank/DDBJ whole genome shotgun (WGS) entry which is preliminary data.</text>
</comment>
<protein>
    <submittedName>
        <fullName evidence="2">Uncharacterized protein</fullName>
    </submittedName>
</protein>
<dbReference type="EMBL" id="JACEIK010005925">
    <property type="protein sequence ID" value="MCE0482433.1"/>
    <property type="molecule type" value="Genomic_DNA"/>
</dbReference>
<evidence type="ECO:0000313" key="3">
    <source>
        <dbReference type="Proteomes" id="UP000823775"/>
    </source>
</evidence>
<dbReference type="Proteomes" id="UP000823775">
    <property type="component" value="Unassembled WGS sequence"/>
</dbReference>
<proteinExistence type="predicted"/>
<evidence type="ECO:0000313" key="2">
    <source>
        <dbReference type="EMBL" id="MCE0482433.1"/>
    </source>
</evidence>
<keyword evidence="3" id="KW-1185">Reference proteome</keyword>
<feature type="region of interest" description="Disordered" evidence="1">
    <location>
        <begin position="113"/>
        <end position="135"/>
    </location>
</feature>
<evidence type="ECO:0000256" key="1">
    <source>
        <dbReference type="SAM" id="MobiDB-lite"/>
    </source>
</evidence>
<sequence>MFGAPLSLSHQSVSQILEILDPSSARPPSLTRILVIFSKFGKLWGSTPTNSPKVLNDHLLRSSSWRGAPAIAPELMQFFQGAKDLAQERDEEGERKKDGVDISRGFQDVFLGTAHSRRGGAGSSEDVVPHNDDEE</sequence>